<feature type="active site" description="Proton donor; for dehydratase activity" evidence="5">
    <location>
        <position position="703"/>
    </location>
</feature>
<name>A0ABT0YGJ2_9ACTN</name>
<evidence type="ECO:0000313" key="9">
    <source>
        <dbReference type="EMBL" id="MCM4085195.1"/>
    </source>
</evidence>
<proteinExistence type="predicted"/>
<dbReference type="Gene3D" id="3.40.47.10">
    <property type="match status" value="2"/>
</dbReference>
<keyword evidence="10" id="KW-1185">Reference proteome</keyword>
<dbReference type="SMART" id="SM00822">
    <property type="entry name" value="PKS_KR"/>
    <property type="match status" value="1"/>
</dbReference>
<sequence>MLATYGQERETPLWLGSVKSNLGHTQAAAGVAGVIKMVQAMRHGVLPKTLHVDAPSKHVDWQSGAVELLTDAQDWPASEKRRAAVSSFGISGTNAHVILEAPEPAAPVPHLGASRLVPVVLSGAEPDALRTAAEGMPSDLPLDAIARTLTTRAALRHRAVVLAADRTALDAGLAAVADEHHPLAGQAAPGRLAFVFTGQGSQRLDMGRGLHEAFPVYAKAYDEVVGLLDIPDLDVDQTGWAQPAIFAVEVALLALVRAWGMTPDVVAGHSIGEVTAAYAAGVLSLADAAKLISARARLMQALPAGGAMLAVRASEADIHSAFPDSDIAAVNGPEAVVVAGPAAELDRVAEHGWKSTRLRTSHAFHSRLMEPMLDDFRRVVETLTFAEPTISIVSSVTGGGADWTDPEYWVAQVRATVRWADVDLDAGRVLELGPDTVLATTIPDAVAALRRERDEVTTLLTAVSELWVRGQDVDWPAVLGDGPRADLPTYPFQRQRFWLQPTPPAGDVTAAGLDSTGHPLLAAAVELPESGALLLTGTLTTTAHSWLADHRVHGTPIVPGTALVELALAAGARAGVPTIDELVLREPLELPARVRVLVEAPDEGGRRSLTIYSHSEGTTSTHATGLLAAAAAGDGADLVVWPPSDAAELDLDDLYPAFAEAGLEYGPAFRGLRRAWKRGDEVFAELTTEQDPAGFALHPAMFDAALHAAAAGGLVTGGSAQLPFAFAGVRWERAAGVSMRVRLTPGEASSSVRLTLADASGLPVAEVAQLVLRPATATHSAGDRLLYAMAWEPCEIAGTGPDAVIALGDEAAAIGTVLVDASAPGPAFDRCAALLALLQKFEGDRLVVRASLADPDGAALWGLVRSAQSEQPGKYFLLDDFESDTVLSPGRAGGGWPTPEDPLIYELPQVKVRDGKVLVPRLTRVQSTGTPDFGDGTVVVTGATGTLGGLIARHLVETHGVRNLLLLSRSGGTLEIEGASVKAFTCDLSDAVAVVRALQDEPVTAVIHAAGALDDGLLRDLSPARLRTVFRAKVDAARNLAAATRDKHLSAFVLLSSAAGLFGNPGQANYAAANAFLDSYAAELRSQGIPATSLAYGLWDAGMGKALTESARAKMRRGGVLPLSPEQGLAAFDAALATGLPAVAPLLLDHNAPSLPELFQKPELLHKKAGTNLGQRLAALPAAERGTALLALVRAQVAEVLGHGSGERIPAARAFTELGFDSLTAVELRNRLAAVTGQRLPSTLVFDYPNSAALATYLAGTTGTATTSSPLKADEPIAIVGMACRYPGGVTSPDDLWNLVAAGREGVGPFPADRGWDLDALYDPDPAHPGTSYTRHGGFLSGAADFDPGLFGIAPREALAMDPQHRLLLETSWEAFERAGVDPLGQRGSRTGVFVGVMYNDYGLVLDGSTDNTEGFLGVSGSVASGRVAYTYGLEGPAVTVDTACSSSLVALHLAAQALRNGECDAALAGGVTVMATPATFVGFSRQRGLAADGRCKAFADGAD</sequence>
<dbReference type="PROSITE" id="PS00012">
    <property type="entry name" value="PHOSPHOPANTETHEINE"/>
    <property type="match status" value="1"/>
</dbReference>
<dbReference type="SUPFAM" id="SSF52151">
    <property type="entry name" value="FabD/lysophospholipase-like"/>
    <property type="match status" value="1"/>
</dbReference>
<evidence type="ECO:0000259" key="7">
    <source>
        <dbReference type="PROSITE" id="PS52004"/>
    </source>
</evidence>
<dbReference type="PROSITE" id="PS50075">
    <property type="entry name" value="CARRIER"/>
    <property type="match status" value="1"/>
</dbReference>
<dbReference type="Gene3D" id="1.10.1200.10">
    <property type="entry name" value="ACP-like"/>
    <property type="match status" value="1"/>
</dbReference>
<dbReference type="Pfam" id="PF16197">
    <property type="entry name" value="KAsynt_C_assoc"/>
    <property type="match status" value="1"/>
</dbReference>
<reference evidence="9 10" key="1">
    <citation type="submission" date="2022-06" db="EMBL/GenBank/DDBJ databases">
        <title>Actinoplanes abujensis sp. nov., isolated from Nigerian arid soil.</title>
        <authorList>
            <person name="Ding P."/>
        </authorList>
    </citation>
    <scope>NUCLEOTIDE SEQUENCE [LARGE SCALE GENOMIC DNA]</scope>
    <source>
        <strain evidence="10">TRM88002</strain>
    </source>
</reference>
<feature type="domain" description="Ketosynthase family 3 (KS3)" evidence="7">
    <location>
        <begin position="1274"/>
        <end position="1504"/>
    </location>
</feature>
<dbReference type="InterPro" id="IPR020806">
    <property type="entry name" value="PKS_PP-bd"/>
</dbReference>
<dbReference type="PROSITE" id="PS52019">
    <property type="entry name" value="PKS_MFAS_DH"/>
    <property type="match status" value="1"/>
</dbReference>
<dbReference type="InterPro" id="IPR009081">
    <property type="entry name" value="PP-bd_ACP"/>
</dbReference>
<dbReference type="InterPro" id="IPR016035">
    <property type="entry name" value="Acyl_Trfase/lysoPLipase"/>
</dbReference>
<dbReference type="SUPFAM" id="SSF47336">
    <property type="entry name" value="ACP-like"/>
    <property type="match status" value="1"/>
</dbReference>
<dbReference type="SUPFAM" id="SSF51735">
    <property type="entry name" value="NAD(P)-binding Rossmann-fold domains"/>
    <property type="match status" value="2"/>
</dbReference>
<dbReference type="PROSITE" id="PS00606">
    <property type="entry name" value="KS3_1"/>
    <property type="match status" value="1"/>
</dbReference>
<dbReference type="InterPro" id="IPR006162">
    <property type="entry name" value="Ppantetheine_attach_site"/>
</dbReference>
<evidence type="ECO:0000256" key="3">
    <source>
        <dbReference type="ARBA" id="ARBA00022679"/>
    </source>
</evidence>
<evidence type="ECO:0000259" key="8">
    <source>
        <dbReference type="PROSITE" id="PS52019"/>
    </source>
</evidence>
<evidence type="ECO:0000256" key="5">
    <source>
        <dbReference type="PROSITE-ProRule" id="PRU01363"/>
    </source>
</evidence>
<feature type="active site" description="Proton acceptor; for dehydratase activity" evidence="5">
    <location>
        <position position="550"/>
    </location>
</feature>
<dbReference type="InterPro" id="IPR016036">
    <property type="entry name" value="Malonyl_transacylase_ACP-bd"/>
</dbReference>
<dbReference type="InterPro" id="IPR050091">
    <property type="entry name" value="PKS_NRPS_Biosynth_Enz"/>
</dbReference>
<dbReference type="InterPro" id="IPR042104">
    <property type="entry name" value="PKS_dehydratase_sf"/>
</dbReference>
<dbReference type="InterPro" id="IPR014043">
    <property type="entry name" value="Acyl_transferase_dom"/>
</dbReference>
<dbReference type="CDD" id="cd00833">
    <property type="entry name" value="PKS"/>
    <property type="match status" value="1"/>
</dbReference>
<feature type="domain" description="Ketosynthase family 3 (KS3)" evidence="7">
    <location>
        <begin position="1"/>
        <end position="101"/>
    </location>
</feature>
<dbReference type="InterPro" id="IPR036736">
    <property type="entry name" value="ACP-like_sf"/>
</dbReference>
<organism evidence="9 10">
    <name type="scientific">Paractinoplanes hotanensis</name>
    <dbReference type="NCBI Taxonomy" id="2906497"/>
    <lineage>
        <taxon>Bacteria</taxon>
        <taxon>Bacillati</taxon>
        <taxon>Actinomycetota</taxon>
        <taxon>Actinomycetes</taxon>
        <taxon>Micromonosporales</taxon>
        <taxon>Micromonosporaceae</taxon>
        <taxon>Paractinoplanes</taxon>
    </lineage>
</organism>
<dbReference type="InterPro" id="IPR036291">
    <property type="entry name" value="NAD(P)-bd_dom_sf"/>
</dbReference>
<dbReference type="InterPro" id="IPR049551">
    <property type="entry name" value="PKS_DH_C"/>
</dbReference>
<dbReference type="InterPro" id="IPR032821">
    <property type="entry name" value="PKS_assoc"/>
</dbReference>
<dbReference type="SMART" id="SM00825">
    <property type="entry name" value="PKS_KS"/>
    <property type="match status" value="1"/>
</dbReference>
<dbReference type="Gene3D" id="3.40.366.10">
    <property type="entry name" value="Malonyl-Coenzyme A Acyl Carrier Protein, domain 2"/>
    <property type="match status" value="1"/>
</dbReference>
<dbReference type="Gene3D" id="3.40.50.720">
    <property type="entry name" value="NAD(P)-binding Rossmann-like Domain"/>
    <property type="match status" value="1"/>
</dbReference>
<keyword evidence="2" id="KW-0597">Phosphoprotein</keyword>
<dbReference type="InterPro" id="IPR016039">
    <property type="entry name" value="Thiolase-like"/>
</dbReference>
<comment type="caution">
    <text evidence="9">The sequence shown here is derived from an EMBL/GenBank/DDBJ whole genome shotgun (WGS) entry which is preliminary data.</text>
</comment>
<dbReference type="PANTHER" id="PTHR43775:SF51">
    <property type="entry name" value="INACTIVE PHENOLPHTHIOCEROL SYNTHESIS POLYKETIDE SYNTHASE TYPE I PKS1-RELATED"/>
    <property type="match status" value="1"/>
</dbReference>
<dbReference type="InterPro" id="IPR014031">
    <property type="entry name" value="Ketoacyl_synth_C"/>
</dbReference>
<dbReference type="InterPro" id="IPR014030">
    <property type="entry name" value="Ketoacyl_synth_N"/>
</dbReference>
<dbReference type="PANTHER" id="PTHR43775">
    <property type="entry name" value="FATTY ACID SYNTHASE"/>
    <property type="match status" value="1"/>
</dbReference>
<dbReference type="SMART" id="SM01294">
    <property type="entry name" value="PKS_PP_betabranch"/>
    <property type="match status" value="1"/>
</dbReference>
<dbReference type="SMART" id="SM00823">
    <property type="entry name" value="PKS_PP"/>
    <property type="match status" value="1"/>
</dbReference>
<protein>
    <submittedName>
        <fullName evidence="9">Type I polyketide synthase</fullName>
    </submittedName>
</protein>
<evidence type="ECO:0000256" key="2">
    <source>
        <dbReference type="ARBA" id="ARBA00022553"/>
    </source>
</evidence>
<dbReference type="EMBL" id="JAMQOL010000109">
    <property type="protein sequence ID" value="MCM4085195.1"/>
    <property type="molecule type" value="Genomic_DNA"/>
</dbReference>
<accession>A0ABT0YGJ2</accession>
<evidence type="ECO:0000259" key="6">
    <source>
        <dbReference type="PROSITE" id="PS50075"/>
    </source>
</evidence>
<evidence type="ECO:0000256" key="1">
    <source>
        <dbReference type="ARBA" id="ARBA00022450"/>
    </source>
</evidence>
<dbReference type="SMART" id="SM00827">
    <property type="entry name" value="PKS_AT"/>
    <property type="match status" value="1"/>
</dbReference>
<gene>
    <name evidence="9" type="ORF">LXN57_47500</name>
</gene>
<dbReference type="InterPro" id="IPR020841">
    <property type="entry name" value="PKS_Beta-ketoAc_synthase_dom"/>
</dbReference>
<dbReference type="Pfam" id="PF00109">
    <property type="entry name" value="ketoacyl-synt"/>
    <property type="match status" value="1"/>
</dbReference>
<dbReference type="InterPro" id="IPR057326">
    <property type="entry name" value="KR_dom"/>
</dbReference>
<feature type="region of interest" description="C-terminal hotdog fold" evidence="5">
    <location>
        <begin position="646"/>
        <end position="781"/>
    </location>
</feature>
<dbReference type="InterPro" id="IPR001227">
    <property type="entry name" value="Ac_transferase_dom_sf"/>
</dbReference>
<keyword evidence="1" id="KW-0596">Phosphopantetheine</keyword>
<dbReference type="Pfam" id="PF21089">
    <property type="entry name" value="PKS_DH_N"/>
    <property type="match status" value="1"/>
</dbReference>
<dbReference type="Pfam" id="PF08659">
    <property type="entry name" value="KR"/>
    <property type="match status" value="1"/>
</dbReference>
<feature type="region of interest" description="N-terminal hotdog fold" evidence="5">
    <location>
        <begin position="518"/>
        <end position="634"/>
    </location>
</feature>
<dbReference type="Gene3D" id="3.10.129.110">
    <property type="entry name" value="Polyketide synthase dehydratase"/>
    <property type="match status" value="1"/>
</dbReference>
<dbReference type="Pfam" id="PF00698">
    <property type="entry name" value="Acyl_transf_1"/>
    <property type="match status" value="1"/>
</dbReference>
<dbReference type="InterPro" id="IPR020807">
    <property type="entry name" value="PKS_DH"/>
</dbReference>
<dbReference type="Pfam" id="PF00550">
    <property type="entry name" value="PP-binding"/>
    <property type="match status" value="1"/>
</dbReference>
<dbReference type="Gene3D" id="3.30.70.3290">
    <property type="match status" value="1"/>
</dbReference>
<evidence type="ECO:0000256" key="4">
    <source>
        <dbReference type="ARBA" id="ARBA00023315"/>
    </source>
</evidence>
<keyword evidence="4" id="KW-0012">Acyltransferase</keyword>
<dbReference type="Pfam" id="PF02801">
    <property type="entry name" value="Ketoacyl-synt_C"/>
    <property type="match status" value="1"/>
</dbReference>
<dbReference type="SMART" id="SM00826">
    <property type="entry name" value="PKS_DH"/>
    <property type="match status" value="1"/>
</dbReference>
<dbReference type="InterPro" id="IPR018201">
    <property type="entry name" value="Ketoacyl_synth_AS"/>
</dbReference>
<dbReference type="InterPro" id="IPR049552">
    <property type="entry name" value="PKS_DH_N"/>
</dbReference>
<evidence type="ECO:0000313" key="10">
    <source>
        <dbReference type="Proteomes" id="UP001523216"/>
    </source>
</evidence>
<dbReference type="InterPro" id="IPR049900">
    <property type="entry name" value="PKS_mFAS_DH"/>
</dbReference>
<feature type="domain" description="Carrier" evidence="6">
    <location>
        <begin position="1187"/>
        <end position="1262"/>
    </location>
</feature>
<dbReference type="PROSITE" id="PS52004">
    <property type="entry name" value="KS3_2"/>
    <property type="match status" value="2"/>
</dbReference>
<dbReference type="Proteomes" id="UP001523216">
    <property type="component" value="Unassembled WGS sequence"/>
</dbReference>
<keyword evidence="3" id="KW-0808">Transferase</keyword>
<dbReference type="SUPFAM" id="SSF55048">
    <property type="entry name" value="Probable ACP-binding domain of malonyl-CoA ACP transacylase"/>
    <property type="match status" value="1"/>
</dbReference>
<dbReference type="InterPro" id="IPR013968">
    <property type="entry name" value="PKS_KR"/>
</dbReference>
<dbReference type="CDD" id="cd08956">
    <property type="entry name" value="KR_3_FAS_SDR_x"/>
    <property type="match status" value="1"/>
</dbReference>
<feature type="domain" description="PKS/mFAS DH" evidence="8">
    <location>
        <begin position="518"/>
        <end position="781"/>
    </location>
</feature>
<dbReference type="SUPFAM" id="SSF53901">
    <property type="entry name" value="Thiolase-like"/>
    <property type="match status" value="2"/>
</dbReference>
<dbReference type="Pfam" id="PF14765">
    <property type="entry name" value="PS-DH"/>
    <property type="match status" value="1"/>
</dbReference>
<feature type="non-terminal residue" evidence="9">
    <location>
        <position position="1504"/>
    </location>
</feature>